<gene>
    <name evidence="1" type="ORF">L2E82_11931</name>
</gene>
<protein>
    <submittedName>
        <fullName evidence="1">Uncharacterized protein</fullName>
    </submittedName>
</protein>
<proteinExistence type="predicted"/>
<reference evidence="2" key="1">
    <citation type="journal article" date="2022" name="Mol. Ecol. Resour.">
        <title>The genomes of chicory, endive, great burdock and yacon provide insights into Asteraceae palaeo-polyploidization history and plant inulin production.</title>
        <authorList>
            <person name="Fan W."/>
            <person name="Wang S."/>
            <person name="Wang H."/>
            <person name="Wang A."/>
            <person name="Jiang F."/>
            <person name="Liu H."/>
            <person name="Zhao H."/>
            <person name="Xu D."/>
            <person name="Zhang Y."/>
        </authorList>
    </citation>
    <scope>NUCLEOTIDE SEQUENCE [LARGE SCALE GENOMIC DNA]</scope>
    <source>
        <strain evidence="2">cv. Punajuju</strain>
    </source>
</reference>
<evidence type="ECO:0000313" key="1">
    <source>
        <dbReference type="EMBL" id="KAI3781903.1"/>
    </source>
</evidence>
<reference evidence="1 2" key="2">
    <citation type="journal article" date="2022" name="Mol. Ecol. Resour.">
        <title>The genomes of chicory, endive, great burdock and yacon provide insights into Asteraceae paleo-polyploidization history and plant inulin production.</title>
        <authorList>
            <person name="Fan W."/>
            <person name="Wang S."/>
            <person name="Wang H."/>
            <person name="Wang A."/>
            <person name="Jiang F."/>
            <person name="Liu H."/>
            <person name="Zhao H."/>
            <person name="Xu D."/>
            <person name="Zhang Y."/>
        </authorList>
    </citation>
    <scope>NUCLEOTIDE SEQUENCE [LARGE SCALE GENOMIC DNA]</scope>
    <source>
        <strain evidence="2">cv. Punajuju</strain>
        <tissue evidence="1">Leaves</tissue>
    </source>
</reference>
<evidence type="ECO:0000313" key="2">
    <source>
        <dbReference type="Proteomes" id="UP001055811"/>
    </source>
</evidence>
<organism evidence="1 2">
    <name type="scientific">Cichorium intybus</name>
    <name type="common">Chicory</name>
    <dbReference type="NCBI Taxonomy" id="13427"/>
    <lineage>
        <taxon>Eukaryota</taxon>
        <taxon>Viridiplantae</taxon>
        <taxon>Streptophyta</taxon>
        <taxon>Embryophyta</taxon>
        <taxon>Tracheophyta</taxon>
        <taxon>Spermatophyta</taxon>
        <taxon>Magnoliopsida</taxon>
        <taxon>eudicotyledons</taxon>
        <taxon>Gunneridae</taxon>
        <taxon>Pentapetalae</taxon>
        <taxon>asterids</taxon>
        <taxon>campanulids</taxon>
        <taxon>Asterales</taxon>
        <taxon>Asteraceae</taxon>
        <taxon>Cichorioideae</taxon>
        <taxon>Cichorieae</taxon>
        <taxon>Cichoriinae</taxon>
        <taxon>Cichorium</taxon>
    </lineage>
</organism>
<dbReference type="Proteomes" id="UP001055811">
    <property type="component" value="Linkage Group LG02"/>
</dbReference>
<keyword evidence="2" id="KW-1185">Reference proteome</keyword>
<name>A0ACB9GFD9_CICIN</name>
<accession>A0ACB9GFD9</accession>
<comment type="caution">
    <text evidence="1">The sequence shown here is derived from an EMBL/GenBank/DDBJ whole genome shotgun (WGS) entry which is preliminary data.</text>
</comment>
<dbReference type="EMBL" id="CM042010">
    <property type="protein sequence ID" value="KAI3781903.1"/>
    <property type="molecule type" value="Genomic_DNA"/>
</dbReference>
<sequence length="185" mass="20928">MEALPRSEVSFRRSGSSGLVWDDKLLSGELKPVKTKEEEEREKTEQQQRAEPKPYKSVDVEPTIDPPSPKVSGCCGIFGKPVKNAAVDSRQYKSKAKPPPHTKDPFRYVHDNRPPILKHSRWILIKVVWGFTGSMIASITINTASESTTTESMNPSRYRTTIDGRKFQNQVDFPGSNFQIVNTRH</sequence>